<name>A0A486NYL0_KLEPN</name>
<keyword evidence="2" id="KW-0378">Hydrolase</keyword>
<dbReference type="EMBL" id="CAAHCS010000002">
    <property type="protein sequence ID" value="VGL64564.1"/>
    <property type="molecule type" value="Genomic_DNA"/>
</dbReference>
<evidence type="ECO:0000313" key="2">
    <source>
        <dbReference type="EMBL" id="VGL64564.1"/>
    </source>
</evidence>
<evidence type="ECO:0000259" key="1">
    <source>
        <dbReference type="Pfam" id="PF13392"/>
    </source>
</evidence>
<feature type="domain" description="HNH nuclease" evidence="1">
    <location>
        <begin position="71"/>
        <end position="113"/>
    </location>
</feature>
<dbReference type="RefSeq" id="WP_009483912.1">
    <property type="nucleotide sequence ID" value="NZ_CP079852.1"/>
</dbReference>
<dbReference type="SUPFAM" id="SSF54060">
    <property type="entry name" value="His-Me finger endonucleases"/>
    <property type="match status" value="1"/>
</dbReference>
<dbReference type="Gene3D" id="3.90.75.20">
    <property type="match status" value="1"/>
</dbReference>
<dbReference type="Pfam" id="PF13392">
    <property type="entry name" value="HNH_3"/>
    <property type="match status" value="1"/>
</dbReference>
<accession>A0A486NYL0</accession>
<dbReference type="InterPro" id="IPR044925">
    <property type="entry name" value="His-Me_finger_sf"/>
</dbReference>
<dbReference type="InterPro" id="IPR003615">
    <property type="entry name" value="HNH_nuc"/>
</dbReference>
<reference evidence="2" key="1">
    <citation type="submission" date="2019-03" db="EMBL/GenBank/DDBJ databases">
        <authorList>
            <consortium name="Pathogen Informatics"/>
        </authorList>
    </citation>
    <scope>NUCLEOTIDE SEQUENCE</scope>
    <source>
        <strain evidence="2">5012STDY7626446</strain>
    </source>
</reference>
<dbReference type="AlphaFoldDB" id="A0A486NYL0"/>
<gene>
    <name evidence="2" type="ORF">SAMEA4873648_02198</name>
</gene>
<proteinExistence type="predicted"/>
<protein>
    <submittedName>
        <fullName evidence="2">HNH endonuclease</fullName>
    </submittedName>
</protein>
<dbReference type="GO" id="GO:0004519">
    <property type="term" value="F:endonuclease activity"/>
    <property type="evidence" value="ECO:0007669"/>
    <property type="project" value="UniProtKB-KW"/>
</dbReference>
<keyword evidence="2" id="KW-0540">Nuclease</keyword>
<organism evidence="2">
    <name type="scientific">Klebsiella pneumoniae</name>
    <dbReference type="NCBI Taxonomy" id="573"/>
    <lineage>
        <taxon>Bacteria</taxon>
        <taxon>Pseudomonadati</taxon>
        <taxon>Pseudomonadota</taxon>
        <taxon>Gammaproteobacteria</taxon>
        <taxon>Enterobacterales</taxon>
        <taxon>Enterobacteriaceae</taxon>
        <taxon>Klebsiella/Raoultella group</taxon>
        <taxon>Klebsiella</taxon>
        <taxon>Klebsiella pneumoniae complex</taxon>
    </lineage>
</organism>
<keyword evidence="2" id="KW-0255">Endonuclease</keyword>
<sequence length="179" mass="20747">MKCNDNIPIDFWRECLSYDAENGVLYWKARPLEHFMTSQSCATWNKRFAGKPAGSPNNQQYIHIGMRNKLYKAHRIIWALYYGEYPHSLIDHVNGNRQDNRIENLRVVSSSENCQNQKLRITSTSGCVGVAKCNSGFRSYIQVNGRRVHLGVYQSVEEAFAVRKEAESRYGYHENHGRK</sequence>